<dbReference type="PANTHER" id="PTHR43156:SF2">
    <property type="entry name" value="STAGE II SPORULATION PROTEIN E"/>
    <property type="match status" value="1"/>
</dbReference>
<dbReference type="PANTHER" id="PTHR43156">
    <property type="entry name" value="STAGE II SPORULATION PROTEIN E-RELATED"/>
    <property type="match status" value="1"/>
</dbReference>
<accession>A0A266Q8M6</accession>
<dbReference type="InterPro" id="IPR001789">
    <property type="entry name" value="Sig_transdc_resp-reg_receiver"/>
</dbReference>
<sequence length="570" mass="62925">MTDIVLDQPLCILVVDDDQLLNELLCEFLRSKDLQARSAYSLVEATQALSSASHNVDLVLLDYELGDGTGLDLLRSLSARDAHAIPPVIMISVNEDPDFLQSCFSCGVADYVIKPINLSLLALKVKALINSVSMQQLISLQNAELARFKQEAEREEAIAKFIYEYLLGQNSQSVEGVNTWLQSSSSFSGDIAMARTSPSGDLYFMLADATGHGLSAAITIMPAVSIFNSMVAKGFHIQPIVTELNKKLSRDTPADRFVAAIIVQVQKDRSELHLWNGGMPTAYWINGGKIQQEFRSRHMALGILDDDQFDANVDTYHFPKSGFLFACTDGLLEERNPAGECFSMQRVVDIIQSNPADLHRQLITALHAHTGRETYSDDVSMCTLTPADMLLGSSRLLANGMLQGRFEQGIGHFSWGVELSGRKIAECEMPPLANKFLQYLGIDQNICQIVFLIVSEMVSNAIDHGILRLDSAVKEQADGFEFYFQERERRLKLLTEQDFISLSLEWLPQPGNPALAITVRDSGAGYDPSVLRAHNDDQLSGRGLHLIRSLARSVDIAPPGNLIRAVISSF</sequence>
<dbReference type="EMBL" id="NHNI01000001">
    <property type="protein sequence ID" value="OZY86195.1"/>
    <property type="molecule type" value="Genomic_DNA"/>
</dbReference>
<dbReference type="InterPro" id="IPR052016">
    <property type="entry name" value="Bact_Sigma-Reg"/>
</dbReference>
<comment type="caution">
    <text evidence="4">The sequence shown here is derived from an EMBL/GenBank/DDBJ whole genome shotgun (WGS) entry which is preliminary data.</text>
</comment>
<dbReference type="InterPro" id="IPR011006">
    <property type="entry name" value="CheY-like_superfamily"/>
</dbReference>
<dbReference type="Gene3D" id="3.40.50.2300">
    <property type="match status" value="1"/>
</dbReference>
<dbReference type="SUPFAM" id="SSF81606">
    <property type="entry name" value="PP2C-like"/>
    <property type="match status" value="1"/>
</dbReference>
<dbReference type="PROSITE" id="PS50110">
    <property type="entry name" value="RESPONSE_REGULATORY"/>
    <property type="match status" value="1"/>
</dbReference>
<dbReference type="InterPro" id="IPR036890">
    <property type="entry name" value="HATPase_C_sf"/>
</dbReference>
<dbReference type="SUPFAM" id="SSF52172">
    <property type="entry name" value="CheY-like"/>
    <property type="match status" value="1"/>
</dbReference>
<dbReference type="Proteomes" id="UP000216101">
    <property type="component" value="Unassembled WGS sequence"/>
</dbReference>
<reference evidence="5" key="1">
    <citation type="submission" date="2017-05" db="EMBL/GenBank/DDBJ databases">
        <authorList>
            <person name="Barney B.M."/>
        </authorList>
    </citation>
    <scope>NUCLEOTIDE SEQUENCE [LARGE SCALE GENOMIC DNA]</scope>
    <source>
        <strain evidence="5">PSBB022</strain>
    </source>
</reference>
<dbReference type="Gene3D" id="3.60.40.10">
    <property type="entry name" value="PPM-type phosphatase domain"/>
    <property type="match status" value="1"/>
</dbReference>
<dbReference type="SUPFAM" id="SSF55874">
    <property type="entry name" value="ATPase domain of HSP90 chaperone/DNA topoisomerase II/histidine kinase"/>
    <property type="match status" value="1"/>
</dbReference>
<dbReference type="Gene3D" id="3.30.565.10">
    <property type="entry name" value="Histidine kinase-like ATPase, C-terminal domain"/>
    <property type="match status" value="1"/>
</dbReference>
<dbReference type="AlphaFoldDB" id="A0A266Q8M6"/>
<dbReference type="Pfam" id="PF07228">
    <property type="entry name" value="SpoIIE"/>
    <property type="match status" value="1"/>
</dbReference>
<dbReference type="CDD" id="cd00156">
    <property type="entry name" value="REC"/>
    <property type="match status" value="1"/>
</dbReference>
<dbReference type="RefSeq" id="WP_094983926.1">
    <property type="nucleotide sequence ID" value="NZ_NHNI01000001.1"/>
</dbReference>
<dbReference type="InterPro" id="IPR036457">
    <property type="entry name" value="PPM-type-like_dom_sf"/>
</dbReference>
<feature type="modified residue" description="4-aspartylphosphate" evidence="2">
    <location>
        <position position="62"/>
    </location>
</feature>
<evidence type="ECO:0000313" key="5">
    <source>
        <dbReference type="Proteomes" id="UP000216101"/>
    </source>
</evidence>
<protein>
    <recommendedName>
        <fullName evidence="3">Response regulatory domain-containing protein</fullName>
    </recommendedName>
</protein>
<keyword evidence="5" id="KW-1185">Reference proteome</keyword>
<evidence type="ECO:0000313" key="4">
    <source>
        <dbReference type="EMBL" id="OZY86195.1"/>
    </source>
</evidence>
<evidence type="ECO:0000256" key="2">
    <source>
        <dbReference type="PROSITE-ProRule" id="PRU00169"/>
    </source>
</evidence>
<dbReference type="InterPro" id="IPR003594">
    <property type="entry name" value="HATPase_dom"/>
</dbReference>
<keyword evidence="1" id="KW-0378">Hydrolase</keyword>
<dbReference type="SMART" id="SM00331">
    <property type="entry name" value="PP2C_SIG"/>
    <property type="match status" value="1"/>
</dbReference>
<evidence type="ECO:0000259" key="3">
    <source>
        <dbReference type="PROSITE" id="PS50110"/>
    </source>
</evidence>
<name>A0A266Q8M6_9GAMM</name>
<dbReference type="Pfam" id="PF13581">
    <property type="entry name" value="HATPase_c_2"/>
    <property type="match status" value="1"/>
</dbReference>
<gene>
    <name evidence="4" type="ORF">CBP51_03960</name>
</gene>
<dbReference type="GO" id="GO:0000160">
    <property type="term" value="P:phosphorelay signal transduction system"/>
    <property type="evidence" value="ECO:0007669"/>
    <property type="project" value="InterPro"/>
</dbReference>
<dbReference type="SMART" id="SM00448">
    <property type="entry name" value="REC"/>
    <property type="match status" value="1"/>
</dbReference>
<keyword evidence="2" id="KW-0597">Phosphoprotein</keyword>
<dbReference type="InterPro" id="IPR001932">
    <property type="entry name" value="PPM-type_phosphatase-like_dom"/>
</dbReference>
<dbReference type="CDD" id="cd16936">
    <property type="entry name" value="HATPase_RsbW-like"/>
    <property type="match status" value="1"/>
</dbReference>
<evidence type="ECO:0000256" key="1">
    <source>
        <dbReference type="ARBA" id="ARBA00022801"/>
    </source>
</evidence>
<dbReference type="GO" id="GO:0016791">
    <property type="term" value="F:phosphatase activity"/>
    <property type="evidence" value="ECO:0007669"/>
    <property type="project" value="TreeGrafter"/>
</dbReference>
<proteinExistence type="predicted"/>
<dbReference type="Pfam" id="PF00072">
    <property type="entry name" value="Response_reg"/>
    <property type="match status" value="1"/>
</dbReference>
<feature type="domain" description="Response regulatory" evidence="3">
    <location>
        <begin position="11"/>
        <end position="129"/>
    </location>
</feature>
<organism evidence="4 5">
    <name type="scientific">Cellvibrio mixtus</name>
    <dbReference type="NCBI Taxonomy" id="39650"/>
    <lineage>
        <taxon>Bacteria</taxon>
        <taxon>Pseudomonadati</taxon>
        <taxon>Pseudomonadota</taxon>
        <taxon>Gammaproteobacteria</taxon>
        <taxon>Cellvibrionales</taxon>
        <taxon>Cellvibrionaceae</taxon>
        <taxon>Cellvibrio</taxon>
    </lineage>
</organism>